<dbReference type="Pfam" id="PF11304">
    <property type="entry name" value="DUF3106"/>
    <property type="match status" value="1"/>
</dbReference>
<gene>
    <name evidence="2" type="ORF">J2X21_000539</name>
</gene>
<dbReference type="InterPro" id="IPR021455">
    <property type="entry name" value="DUF3106"/>
</dbReference>
<reference evidence="2 3" key="1">
    <citation type="submission" date="2023-07" db="EMBL/GenBank/DDBJ databases">
        <title>Sorghum-associated microbial communities from plants grown in Nebraska, USA.</title>
        <authorList>
            <person name="Schachtman D."/>
        </authorList>
    </citation>
    <scope>NUCLEOTIDE SEQUENCE [LARGE SCALE GENOMIC DNA]</scope>
    <source>
        <strain evidence="2 3">BE316</strain>
    </source>
</reference>
<evidence type="ECO:0000256" key="1">
    <source>
        <dbReference type="SAM" id="SignalP"/>
    </source>
</evidence>
<accession>A0ABU2A2L1</accession>
<dbReference type="Proteomes" id="UP001180825">
    <property type="component" value="Unassembled WGS sequence"/>
</dbReference>
<sequence length="284" mass="31084">MRKNDRMCMTRAAITLPAFFHLTLALLLSAAELCAFAQTTDEAPPPDSAASAVPPAAPSPRIEVRARPLTKPITPSALSVPPANWSELSSKQQALLAPLERDWPEISDTQRSKWLSATPTLATMSGEEIKRVHDRIRDWTMLSGSERLNARISFQVSRQLTPEQRQARWEAYQALPAEERRALAEKAIARRQALAEAPARAAKPQVAQRKSDAPATAPTLVTPALVTSILVQAKPGATTVLITRDLAKPLHLKTEQLRLVDPRLVDPRTLLPLKKTPAASAPRP</sequence>
<keyword evidence="1" id="KW-0732">Signal</keyword>
<dbReference type="RefSeq" id="WP_310324548.1">
    <property type="nucleotide sequence ID" value="NZ_JAVDXV010000001.1"/>
</dbReference>
<organism evidence="2 3">
    <name type="scientific">Roseateles asaccharophilus</name>
    <dbReference type="NCBI Taxonomy" id="582607"/>
    <lineage>
        <taxon>Bacteria</taxon>
        <taxon>Pseudomonadati</taxon>
        <taxon>Pseudomonadota</taxon>
        <taxon>Betaproteobacteria</taxon>
        <taxon>Burkholderiales</taxon>
        <taxon>Sphaerotilaceae</taxon>
        <taxon>Roseateles</taxon>
    </lineage>
</organism>
<keyword evidence="3" id="KW-1185">Reference proteome</keyword>
<dbReference type="EMBL" id="JAVDXV010000001">
    <property type="protein sequence ID" value="MDR7331427.1"/>
    <property type="molecule type" value="Genomic_DNA"/>
</dbReference>
<feature type="chain" id="PRO_5045567194" description="DUF3106 domain-containing protein" evidence="1">
    <location>
        <begin position="38"/>
        <end position="284"/>
    </location>
</feature>
<proteinExistence type="predicted"/>
<evidence type="ECO:0008006" key="4">
    <source>
        <dbReference type="Google" id="ProtNLM"/>
    </source>
</evidence>
<name>A0ABU2A2L1_9BURK</name>
<evidence type="ECO:0000313" key="2">
    <source>
        <dbReference type="EMBL" id="MDR7331427.1"/>
    </source>
</evidence>
<comment type="caution">
    <text evidence="2">The sequence shown here is derived from an EMBL/GenBank/DDBJ whole genome shotgun (WGS) entry which is preliminary data.</text>
</comment>
<protein>
    <recommendedName>
        <fullName evidence="4">DUF3106 domain-containing protein</fullName>
    </recommendedName>
</protein>
<feature type="signal peptide" evidence="1">
    <location>
        <begin position="1"/>
        <end position="37"/>
    </location>
</feature>
<evidence type="ECO:0000313" key="3">
    <source>
        <dbReference type="Proteomes" id="UP001180825"/>
    </source>
</evidence>